<sequence length="475" mass="53847">MSIKKWVKIAGVLLVGLVLMISIALVVVLGLDSKKTSYLRIQKTVDSYVIKNVNIVPMTNDTILINYDILVRNGSIFKIAPDIFIKNAQQIDGRGKFLSPGLADMHVHVWDDYELGLYLSKGVTTLRNMWGMPFHLRMKERLNRNEIYAPLFLTASPKLTGPQDEGIDKKQLKNSKEARRLVAKYKKQGYDYIKTYSGLPPHIFDAIKNEALAQNISLAAHPSFEVPYGYHFSDPIRAIEHTEDIVQQALKFQDDSLLLDTTIEKYVQTEIGHTPTLTVFHKILEIIEKESALLTEYNTGYINPAFLEIGSQEDYNRWTSTKLYDSLIGQRILKQHQQHLRIVKRMIDAGVLLMAGTDSGISYAVPGYGIHEELGFYKEAGLSNYEVLKTATLNPSKVYKELSRTGTIEVGKLANMVLTRENPLVDLRSLEKPEAVFIKGQLLDIDQLTKFEEKAFNRNNYLATIIRLAEGLLLQ</sequence>
<evidence type="ECO:0000313" key="4">
    <source>
        <dbReference type="Proteomes" id="UP000267585"/>
    </source>
</evidence>
<proteinExistence type="predicted"/>
<accession>A0A3S0CNX3</accession>
<keyword evidence="1" id="KW-0472">Membrane</keyword>
<dbReference type="InterPro" id="IPR006680">
    <property type="entry name" value="Amidohydro-rel"/>
</dbReference>
<dbReference type="InterPro" id="IPR032466">
    <property type="entry name" value="Metal_Hydrolase"/>
</dbReference>
<dbReference type="InterPro" id="IPR051781">
    <property type="entry name" value="Metallo-dep_Hydrolase"/>
</dbReference>
<dbReference type="Proteomes" id="UP000267585">
    <property type="component" value="Unassembled WGS sequence"/>
</dbReference>
<evidence type="ECO:0000256" key="1">
    <source>
        <dbReference type="SAM" id="Phobius"/>
    </source>
</evidence>
<dbReference type="Gene3D" id="3.40.50.10910">
    <property type="entry name" value="Amidohydrolase"/>
    <property type="match status" value="1"/>
</dbReference>
<organism evidence="3 4">
    <name type="scientific">Arenibacter aquaticus</name>
    <dbReference type="NCBI Taxonomy" id="2489054"/>
    <lineage>
        <taxon>Bacteria</taxon>
        <taxon>Pseudomonadati</taxon>
        <taxon>Bacteroidota</taxon>
        <taxon>Flavobacteriia</taxon>
        <taxon>Flavobacteriales</taxon>
        <taxon>Flavobacteriaceae</taxon>
        <taxon>Arenibacter</taxon>
    </lineage>
</organism>
<name>A0A3S0CNX3_9FLAO</name>
<reference evidence="3 4" key="1">
    <citation type="submission" date="2018-11" db="EMBL/GenBank/DDBJ databases">
        <title>Arenibacter aquaticus sp.nov., a marine bacterium isolated from surface seawater in the South China Sea.</title>
        <authorList>
            <person name="Guo J."/>
            <person name="Sun J."/>
        </authorList>
    </citation>
    <scope>NUCLEOTIDE SEQUENCE [LARGE SCALE GENOMIC DNA]</scope>
    <source>
        <strain evidence="3 4">GUO666</strain>
    </source>
</reference>
<keyword evidence="1" id="KW-1133">Transmembrane helix</keyword>
<evidence type="ECO:0000259" key="2">
    <source>
        <dbReference type="Pfam" id="PF01979"/>
    </source>
</evidence>
<keyword evidence="4" id="KW-1185">Reference proteome</keyword>
<dbReference type="PANTHER" id="PTHR43135:SF3">
    <property type="entry name" value="ALPHA-D-RIBOSE 1-METHYLPHOSPHONATE 5-TRIPHOSPHATE DIPHOSPHATASE"/>
    <property type="match status" value="1"/>
</dbReference>
<dbReference type="Gene3D" id="3.30.110.90">
    <property type="entry name" value="Amidohydrolase"/>
    <property type="match status" value="1"/>
</dbReference>
<dbReference type="AlphaFoldDB" id="A0A3S0CNX3"/>
<keyword evidence="1" id="KW-0812">Transmembrane</keyword>
<dbReference type="SUPFAM" id="SSF51556">
    <property type="entry name" value="Metallo-dependent hydrolases"/>
    <property type="match status" value="1"/>
</dbReference>
<feature type="domain" description="Amidohydrolase-related" evidence="2">
    <location>
        <begin position="121"/>
        <end position="442"/>
    </location>
</feature>
<dbReference type="Gene3D" id="2.30.40.10">
    <property type="entry name" value="Urease, subunit C, domain 1"/>
    <property type="match status" value="1"/>
</dbReference>
<dbReference type="EMBL" id="RQPJ01000003">
    <property type="protein sequence ID" value="RTE53846.1"/>
    <property type="molecule type" value="Genomic_DNA"/>
</dbReference>
<dbReference type="GO" id="GO:0016810">
    <property type="term" value="F:hydrolase activity, acting on carbon-nitrogen (but not peptide) bonds"/>
    <property type="evidence" value="ECO:0007669"/>
    <property type="project" value="InterPro"/>
</dbReference>
<dbReference type="PANTHER" id="PTHR43135">
    <property type="entry name" value="ALPHA-D-RIBOSE 1-METHYLPHOSPHONATE 5-TRIPHOSPHATE DIPHOSPHATASE"/>
    <property type="match status" value="1"/>
</dbReference>
<gene>
    <name evidence="3" type="ORF">EHW67_07890</name>
</gene>
<keyword evidence="3" id="KW-0378">Hydrolase</keyword>
<dbReference type="OrthoDB" id="9815657at2"/>
<dbReference type="SUPFAM" id="SSF51338">
    <property type="entry name" value="Composite domain of metallo-dependent hydrolases"/>
    <property type="match status" value="1"/>
</dbReference>
<dbReference type="Gene3D" id="1.20.58.520">
    <property type="entry name" value="Amidohydrolase"/>
    <property type="match status" value="1"/>
</dbReference>
<dbReference type="InterPro" id="IPR011059">
    <property type="entry name" value="Metal-dep_hydrolase_composite"/>
</dbReference>
<evidence type="ECO:0000313" key="3">
    <source>
        <dbReference type="EMBL" id="RTE53846.1"/>
    </source>
</evidence>
<dbReference type="RefSeq" id="WP_126161834.1">
    <property type="nucleotide sequence ID" value="NZ_RQPJ01000003.1"/>
</dbReference>
<dbReference type="Pfam" id="PF01979">
    <property type="entry name" value="Amidohydro_1"/>
    <property type="match status" value="1"/>
</dbReference>
<feature type="transmembrane region" description="Helical" evidence="1">
    <location>
        <begin position="12"/>
        <end position="31"/>
    </location>
</feature>
<comment type="caution">
    <text evidence="3">The sequence shown here is derived from an EMBL/GenBank/DDBJ whole genome shotgun (WGS) entry which is preliminary data.</text>
</comment>
<protein>
    <submittedName>
        <fullName evidence="3">Amidohydrolase</fullName>
    </submittedName>
</protein>